<organism evidence="1 2">
    <name type="scientific">Steinernema glaseri</name>
    <dbReference type="NCBI Taxonomy" id="37863"/>
    <lineage>
        <taxon>Eukaryota</taxon>
        <taxon>Metazoa</taxon>
        <taxon>Ecdysozoa</taxon>
        <taxon>Nematoda</taxon>
        <taxon>Chromadorea</taxon>
        <taxon>Rhabditida</taxon>
        <taxon>Tylenchina</taxon>
        <taxon>Panagrolaimomorpha</taxon>
        <taxon>Strongyloidoidea</taxon>
        <taxon>Steinernematidae</taxon>
        <taxon>Steinernema</taxon>
    </lineage>
</organism>
<reference evidence="2" key="1">
    <citation type="submission" date="2016-11" db="UniProtKB">
        <authorList>
            <consortium name="WormBaseParasite"/>
        </authorList>
    </citation>
    <scope>IDENTIFICATION</scope>
</reference>
<name>A0A1I7YJN4_9BILA</name>
<sequence>MDLKNEERRKNTELSRIIRTSRIGQRKRKETKASTTHIKAKFTASSFHYFVLELCGGVVLRFSDFELHRTPYVLDKL</sequence>
<keyword evidence="1" id="KW-1185">Reference proteome</keyword>
<dbReference type="WBParaSite" id="L893_g16798.t1">
    <property type="protein sequence ID" value="L893_g16798.t1"/>
    <property type="gene ID" value="L893_g16798"/>
</dbReference>
<proteinExistence type="predicted"/>
<evidence type="ECO:0000313" key="2">
    <source>
        <dbReference type="WBParaSite" id="L893_g16798.t1"/>
    </source>
</evidence>
<protein>
    <submittedName>
        <fullName evidence="2">BZIP domain-containing protein</fullName>
    </submittedName>
</protein>
<accession>A0A1I7YJN4</accession>
<dbReference type="Proteomes" id="UP000095287">
    <property type="component" value="Unplaced"/>
</dbReference>
<evidence type="ECO:0000313" key="1">
    <source>
        <dbReference type="Proteomes" id="UP000095287"/>
    </source>
</evidence>
<dbReference type="AlphaFoldDB" id="A0A1I7YJN4"/>